<dbReference type="InterPro" id="IPR046342">
    <property type="entry name" value="CBS_dom_sf"/>
</dbReference>
<proteinExistence type="inferred from homology"/>
<evidence type="ECO:0000256" key="10">
    <source>
        <dbReference type="PROSITE-ProRule" id="PRU01193"/>
    </source>
</evidence>
<dbReference type="InterPro" id="IPR044751">
    <property type="entry name" value="Ion_transp-like_CBS"/>
</dbReference>
<dbReference type="EMBL" id="CP033898">
    <property type="protein sequence ID" value="AZA09308.1"/>
    <property type="molecule type" value="Genomic_DNA"/>
</dbReference>
<dbReference type="Pfam" id="PF00571">
    <property type="entry name" value="CBS"/>
    <property type="match status" value="2"/>
</dbReference>
<reference evidence="14 15" key="1">
    <citation type="submission" date="2018-11" db="EMBL/GenBank/DDBJ databases">
        <authorList>
            <person name="Kleinhagauer T."/>
            <person name="Glaeser S.P."/>
            <person name="Spergser J."/>
            <person name="Ruckert C."/>
            <person name="Kaempfer P."/>
            <person name="Busse H.-J."/>
        </authorList>
    </citation>
    <scope>NUCLEOTIDE SEQUENCE [LARGE SCALE GENOMIC DNA]</scope>
    <source>
        <strain evidence="14 15">812CH</strain>
    </source>
</reference>
<keyword evidence="5" id="KW-0677">Repeat</keyword>
<protein>
    <submittedName>
        <fullName evidence="14">Magnesium and cobalt efflux protein CorC</fullName>
    </submittedName>
</protein>
<evidence type="ECO:0000256" key="2">
    <source>
        <dbReference type="ARBA" id="ARBA00006337"/>
    </source>
</evidence>
<evidence type="ECO:0000256" key="11">
    <source>
        <dbReference type="SAM" id="Phobius"/>
    </source>
</evidence>
<dbReference type="PROSITE" id="PS51846">
    <property type="entry name" value="CNNM"/>
    <property type="match status" value="1"/>
</dbReference>
<dbReference type="GO" id="GO:0005886">
    <property type="term" value="C:plasma membrane"/>
    <property type="evidence" value="ECO:0007669"/>
    <property type="project" value="UniProtKB-SubCell"/>
</dbReference>
<dbReference type="InterPro" id="IPR000644">
    <property type="entry name" value="CBS_dom"/>
</dbReference>
<evidence type="ECO:0000256" key="1">
    <source>
        <dbReference type="ARBA" id="ARBA00004651"/>
    </source>
</evidence>
<keyword evidence="8 10" id="KW-0472">Membrane</keyword>
<evidence type="ECO:0000259" key="13">
    <source>
        <dbReference type="PROSITE" id="PS51846"/>
    </source>
</evidence>
<evidence type="ECO:0000313" key="14">
    <source>
        <dbReference type="EMBL" id="AZA09308.1"/>
    </source>
</evidence>
<keyword evidence="6 10" id="KW-1133">Transmembrane helix</keyword>
<dbReference type="Pfam" id="PF03471">
    <property type="entry name" value="CorC_HlyC"/>
    <property type="match status" value="1"/>
</dbReference>
<dbReference type="PANTHER" id="PTHR43099">
    <property type="entry name" value="UPF0053 PROTEIN YRKA"/>
    <property type="match status" value="1"/>
</dbReference>
<evidence type="ECO:0000256" key="7">
    <source>
        <dbReference type="ARBA" id="ARBA00023122"/>
    </source>
</evidence>
<dbReference type="RefSeq" id="WP_123960251.1">
    <property type="nucleotide sequence ID" value="NZ_CP033898.1"/>
</dbReference>
<sequence length="476" mass="51025">MDIAISIVSLIGFIALTASTGLFVAVEFALTGLERSTIEHDLKTRGDHRAKAVKRDFHNLSFVLSGAQLGITLTTLATGYLAEPILAKFFTPLLDLMGVPEDATTPIALVVALLVATGLSMVFGELVPKNVAITNPLATARTVVGPVHIFNTVFKGFINLLNKAANVTVRRMGIEPADELASARSAQELTALVRNSAESGDLDENTALVLDRSLKFGETTAGELMTPRSTVDALSAEDTVQDLIALAIETGHSRFPVIRGDLDDTIGVVTYKDAFSVPEAQRSAVTMQQLARPVPIVPESLDGDTVLDEVRKAGSQVILVADEYGGTAGLITIEDCVEEILGEVYDEHDDAEAERDFQRFGSNWQVAGLVRLDELAEKVGYIGPEGPYETLGGLVMATLGRIPKVGDELLLPESDNPMMAEFESGIKGRWLAKVTLMEDRRVESVILSPMSAEEAEAMLAEHGVEPTQQPQGGSSR</sequence>
<dbReference type="Gene3D" id="3.30.465.10">
    <property type="match status" value="1"/>
</dbReference>
<dbReference type="Gene3D" id="3.10.580.10">
    <property type="entry name" value="CBS-domain"/>
    <property type="match status" value="1"/>
</dbReference>
<dbReference type="Proteomes" id="UP000271426">
    <property type="component" value="Chromosome"/>
</dbReference>
<keyword evidence="7 9" id="KW-0129">CBS domain</keyword>
<dbReference type="PANTHER" id="PTHR43099:SF6">
    <property type="entry name" value="UPF0053 PROTEIN RV1842C"/>
    <property type="match status" value="1"/>
</dbReference>
<keyword evidence="3" id="KW-1003">Cell membrane</keyword>
<dbReference type="InterPro" id="IPR005170">
    <property type="entry name" value="Transptr-assoc_dom"/>
</dbReference>
<evidence type="ECO:0000259" key="12">
    <source>
        <dbReference type="PROSITE" id="PS51371"/>
    </source>
</evidence>
<dbReference type="SUPFAM" id="SSF54631">
    <property type="entry name" value="CBS-domain pair"/>
    <property type="match status" value="1"/>
</dbReference>
<dbReference type="PROSITE" id="PS51371">
    <property type="entry name" value="CBS"/>
    <property type="match status" value="2"/>
</dbReference>
<dbReference type="GO" id="GO:0050660">
    <property type="term" value="F:flavin adenine dinucleotide binding"/>
    <property type="evidence" value="ECO:0007669"/>
    <property type="project" value="InterPro"/>
</dbReference>
<dbReference type="InterPro" id="IPR051676">
    <property type="entry name" value="UPF0053_domain"/>
</dbReference>
<dbReference type="InterPro" id="IPR002550">
    <property type="entry name" value="CNNM"/>
</dbReference>
<dbReference type="InterPro" id="IPR036318">
    <property type="entry name" value="FAD-bd_PCMH-like_sf"/>
</dbReference>
<keyword evidence="4 10" id="KW-0812">Transmembrane</keyword>
<dbReference type="KEGG" id="cpso:CPPEL_05945"/>
<comment type="similarity">
    <text evidence="2">Belongs to the UPF0053 family.</text>
</comment>
<accession>A0A3G6IXC9</accession>
<evidence type="ECO:0000313" key="15">
    <source>
        <dbReference type="Proteomes" id="UP000271426"/>
    </source>
</evidence>
<evidence type="ECO:0000256" key="8">
    <source>
        <dbReference type="ARBA" id="ARBA00023136"/>
    </source>
</evidence>
<dbReference type="SUPFAM" id="SSF56176">
    <property type="entry name" value="FAD-binding/transporter-associated domain-like"/>
    <property type="match status" value="1"/>
</dbReference>
<dbReference type="SMART" id="SM01091">
    <property type="entry name" value="CorC_HlyC"/>
    <property type="match status" value="1"/>
</dbReference>
<evidence type="ECO:0000256" key="4">
    <source>
        <dbReference type="ARBA" id="ARBA00022692"/>
    </source>
</evidence>
<evidence type="ECO:0000256" key="9">
    <source>
        <dbReference type="PROSITE-ProRule" id="PRU00703"/>
    </source>
</evidence>
<organism evidence="14 15">
    <name type="scientific">Corynebacterium pseudopelargi</name>
    <dbReference type="NCBI Taxonomy" id="2080757"/>
    <lineage>
        <taxon>Bacteria</taxon>
        <taxon>Bacillati</taxon>
        <taxon>Actinomycetota</taxon>
        <taxon>Actinomycetes</taxon>
        <taxon>Mycobacteriales</taxon>
        <taxon>Corynebacteriaceae</taxon>
        <taxon>Corynebacterium</taxon>
    </lineage>
</organism>
<dbReference type="OrthoDB" id="110231at2"/>
<evidence type="ECO:0000256" key="5">
    <source>
        <dbReference type="ARBA" id="ARBA00022737"/>
    </source>
</evidence>
<comment type="subcellular location">
    <subcellularLocation>
        <location evidence="1">Cell membrane</location>
        <topology evidence="1">Multi-pass membrane protein</topology>
    </subcellularLocation>
</comment>
<feature type="transmembrane region" description="Helical" evidence="11">
    <location>
        <begin position="6"/>
        <end position="30"/>
    </location>
</feature>
<evidence type="ECO:0000256" key="6">
    <source>
        <dbReference type="ARBA" id="ARBA00022989"/>
    </source>
</evidence>
<feature type="domain" description="CBS" evidence="12">
    <location>
        <begin position="225"/>
        <end position="285"/>
    </location>
</feature>
<name>A0A3G6IXC9_9CORY</name>
<feature type="transmembrane region" description="Helical" evidence="11">
    <location>
        <begin position="59"/>
        <end position="83"/>
    </location>
</feature>
<feature type="transmembrane region" description="Helical" evidence="11">
    <location>
        <begin position="103"/>
        <end position="123"/>
    </location>
</feature>
<feature type="domain" description="CBS" evidence="12">
    <location>
        <begin position="287"/>
        <end position="347"/>
    </location>
</feature>
<feature type="domain" description="CNNM transmembrane" evidence="13">
    <location>
        <begin position="2"/>
        <end position="206"/>
    </location>
</feature>
<dbReference type="InterPro" id="IPR016169">
    <property type="entry name" value="FAD-bd_PCMH_sub2"/>
</dbReference>
<gene>
    <name evidence="14" type="primary">corC2</name>
    <name evidence="14" type="ORF">CPPEL_05945</name>
</gene>
<evidence type="ECO:0000256" key="3">
    <source>
        <dbReference type="ARBA" id="ARBA00022475"/>
    </source>
</evidence>
<dbReference type="AlphaFoldDB" id="A0A3G6IXC9"/>
<dbReference type="CDD" id="cd04590">
    <property type="entry name" value="CBS_pair_CorC_HlyC_assoc"/>
    <property type="match status" value="1"/>
</dbReference>
<keyword evidence="15" id="KW-1185">Reference proteome</keyword>
<dbReference type="Pfam" id="PF01595">
    <property type="entry name" value="CNNM"/>
    <property type="match status" value="1"/>
</dbReference>